<protein>
    <submittedName>
        <fullName evidence="7">Pleiotropic drug resistance protein 1</fullName>
    </submittedName>
</protein>
<accession>A0AAE1W8W2</accession>
<comment type="caution">
    <text evidence="7">The sequence shown here is derived from an EMBL/GenBank/DDBJ whole genome shotgun (WGS) entry which is preliminary data.</text>
</comment>
<evidence type="ECO:0000259" key="6">
    <source>
        <dbReference type="Pfam" id="PF01061"/>
    </source>
</evidence>
<evidence type="ECO:0000256" key="4">
    <source>
        <dbReference type="ARBA" id="ARBA00023136"/>
    </source>
</evidence>
<dbReference type="EMBL" id="JACGWL010000013">
    <property type="protein sequence ID" value="KAK4388917.1"/>
    <property type="molecule type" value="Genomic_DNA"/>
</dbReference>
<dbReference type="AlphaFoldDB" id="A0AAE1W8W2"/>
<evidence type="ECO:0000256" key="1">
    <source>
        <dbReference type="ARBA" id="ARBA00004141"/>
    </source>
</evidence>
<keyword evidence="4 5" id="KW-0472">Membrane</keyword>
<dbReference type="PANTHER" id="PTHR48040">
    <property type="entry name" value="PLEIOTROPIC DRUG RESISTANCE PROTEIN 1-LIKE ISOFORM X1"/>
    <property type="match status" value="1"/>
</dbReference>
<dbReference type="GO" id="GO:0140359">
    <property type="term" value="F:ABC-type transporter activity"/>
    <property type="evidence" value="ECO:0007669"/>
    <property type="project" value="InterPro"/>
</dbReference>
<reference evidence="7" key="1">
    <citation type="submission" date="2020-06" db="EMBL/GenBank/DDBJ databases">
        <authorList>
            <person name="Li T."/>
            <person name="Hu X."/>
            <person name="Zhang T."/>
            <person name="Song X."/>
            <person name="Zhang H."/>
            <person name="Dai N."/>
            <person name="Sheng W."/>
            <person name="Hou X."/>
            <person name="Wei L."/>
        </authorList>
    </citation>
    <scope>NUCLEOTIDE SEQUENCE</scope>
    <source>
        <strain evidence="7">K16</strain>
        <tissue evidence="7">Leaf</tissue>
    </source>
</reference>
<organism evidence="7 8">
    <name type="scientific">Sesamum angolense</name>
    <dbReference type="NCBI Taxonomy" id="2727404"/>
    <lineage>
        <taxon>Eukaryota</taxon>
        <taxon>Viridiplantae</taxon>
        <taxon>Streptophyta</taxon>
        <taxon>Embryophyta</taxon>
        <taxon>Tracheophyta</taxon>
        <taxon>Spermatophyta</taxon>
        <taxon>Magnoliopsida</taxon>
        <taxon>eudicotyledons</taxon>
        <taxon>Gunneridae</taxon>
        <taxon>Pentapetalae</taxon>
        <taxon>asterids</taxon>
        <taxon>lamiids</taxon>
        <taxon>Lamiales</taxon>
        <taxon>Pedaliaceae</taxon>
        <taxon>Sesamum</taxon>
    </lineage>
</organism>
<sequence length="363" mass="41050">MRTVRNTVDTGRTVVCTIHQPSIDIFDAFDEDGIVLSSSNTLSNVDVGVTSIAQEVALEVDFAEVYKNSELYRRNKALIAELSKPIPGSEDLHFPTRYSRSFFTQCKACLWKQHLSYSRNPPYIAVRLLFTTFIALMFGTIFWNLGSKKRNSLDIINAMGSMYAAVLFLGVQNAASVQPVVAIERTVFYRERAAGMYSASPYAFGQVVVELPHLLVQTLVYSVIVYAMIVAVTPNHNIAAIISSAFYAIWNLFSGFIIPKTRIPKWWRWYYYLCPIAWTLYGLVASQFGDIQDKLDTAGIAVIFGFIFAFSIKLTYMRIESIAAHFLMEETANPRSRASNRLRRALVSQNQTTKIPFHYDEVS</sequence>
<name>A0AAE1W8W2_9LAMI</name>
<proteinExistence type="predicted"/>
<gene>
    <name evidence="7" type="ORF">Sango_2228700</name>
</gene>
<keyword evidence="3 5" id="KW-1133">Transmembrane helix</keyword>
<evidence type="ECO:0000313" key="7">
    <source>
        <dbReference type="EMBL" id="KAK4388917.1"/>
    </source>
</evidence>
<feature type="transmembrane region" description="Helical" evidence="5">
    <location>
        <begin position="295"/>
        <end position="316"/>
    </location>
</feature>
<evidence type="ECO:0000256" key="3">
    <source>
        <dbReference type="ARBA" id="ARBA00022989"/>
    </source>
</evidence>
<feature type="transmembrane region" description="Helical" evidence="5">
    <location>
        <begin position="238"/>
        <end position="258"/>
    </location>
</feature>
<keyword evidence="2 5" id="KW-0812">Transmembrane</keyword>
<feature type="transmembrane region" description="Helical" evidence="5">
    <location>
        <begin position="124"/>
        <end position="143"/>
    </location>
</feature>
<reference evidence="7" key="2">
    <citation type="journal article" date="2024" name="Plant">
        <title>Genomic evolution and insights into agronomic trait innovations of Sesamum species.</title>
        <authorList>
            <person name="Miao H."/>
            <person name="Wang L."/>
            <person name="Qu L."/>
            <person name="Liu H."/>
            <person name="Sun Y."/>
            <person name="Le M."/>
            <person name="Wang Q."/>
            <person name="Wei S."/>
            <person name="Zheng Y."/>
            <person name="Lin W."/>
            <person name="Duan Y."/>
            <person name="Cao H."/>
            <person name="Xiong S."/>
            <person name="Wang X."/>
            <person name="Wei L."/>
            <person name="Li C."/>
            <person name="Ma Q."/>
            <person name="Ju M."/>
            <person name="Zhao R."/>
            <person name="Li G."/>
            <person name="Mu C."/>
            <person name="Tian Q."/>
            <person name="Mei H."/>
            <person name="Zhang T."/>
            <person name="Gao T."/>
            <person name="Zhang H."/>
        </authorList>
    </citation>
    <scope>NUCLEOTIDE SEQUENCE</scope>
    <source>
        <strain evidence="7">K16</strain>
    </source>
</reference>
<evidence type="ECO:0000256" key="2">
    <source>
        <dbReference type="ARBA" id="ARBA00022692"/>
    </source>
</evidence>
<dbReference type="PANTHER" id="PTHR48040:SF45">
    <property type="entry name" value="PLEIOTROPIC DRUG RESISTANCE PROTEIN 1-LIKE"/>
    <property type="match status" value="1"/>
</dbReference>
<feature type="domain" description="ABC-2 type transporter transmembrane" evidence="6">
    <location>
        <begin position="104"/>
        <end position="229"/>
    </location>
</feature>
<dbReference type="Pfam" id="PF01061">
    <property type="entry name" value="ABC2_membrane"/>
    <property type="match status" value="1"/>
</dbReference>
<evidence type="ECO:0000256" key="5">
    <source>
        <dbReference type="SAM" id="Phobius"/>
    </source>
</evidence>
<dbReference type="Proteomes" id="UP001289374">
    <property type="component" value="Unassembled WGS sequence"/>
</dbReference>
<feature type="transmembrane region" description="Helical" evidence="5">
    <location>
        <begin position="214"/>
        <end position="232"/>
    </location>
</feature>
<feature type="transmembrane region" description="Helical" evidence="5">
    <location>
        <begin position="155"/>
        <end position="175"/>
    </location>
</feature>
<dbReference type="GO" id="GO:0016020">
    <property type="term" value="C:membrane"/>
    <property type="evidence" value="ECO:0007669"/>
    <property type="project" value="UniProtKB-SubCell"/>
</dbReference>
<feature type="transmembrane region" description="Helical" evidence="5">
    <location>
        <begin position="270"/>
        <end position="289"/>
    </location>
</feature>
<keyword evidence="8" id="KW-1185">Reference proteome</keyword>
<comment type="subcellular location">
    <subcellularLocation>
        <location evidence="1">Membrane</location>
        <topology evidence="1">Multi-pass membrane protein</topology>
    </subcellularLocation>
</comment>
<dbReference type="InterPro" id="IPR013525">
    <property type="entry name" value="ABC2_TM"/>
</dbReference>
<evidence type="ECO:0000313" key="8">
    <source>
        <dbReference type="Proteomes" id="UP001289374"/>
    </source>
</evidence>